<keyword evidence="4" id="KW-1185">Reference proteome</keyword>
<organism evidence="5">
    <name type="scientific">Schistocephalus solidus</name>
    <name type="common">Tapeworm</name>
    <dbReference type="NCBI Taxonomy" id="70667"/>
    <lineage>
        <taxon>Eukaryota</taxon>
        <taxon>Metazoa</taxon>
        <taxon>Spiralia</taxon>
        <taxon>Lophotrochozoa</taxon>
        <taxon>Platyhelminthes</taxon>
        <taxon>Cestoda</taxon>
        <taxon>Eucestoda</taxon>
        <taxon>Diphyllobothriidea</taxon>
        <taxon>Diphyllobothriidae</taxon>
        <taxon>Schistocephalus</taxon>
    </lineage>
</organism>
<dbReference type="EMBL" id="UYSU01000123">
    <property type="protein sequence ID" value="VDL85255.1"/>
    <property type="molecule type" value="Genomic_DNA"/>
</dbReference>
<reference evidence="3 4" key="2">
    <citation type="submission" date="2018-11" db="EMBL/GenBank/DDBJ databases">
        <authorList>
            <consortium name="Pathogen Informatics"/>
        </authorList>
    </citation>
    <scope>NUCLEOTIDE SEQUENCE [LARGE SCALE GENOMIC DNA]</scope>
    <source>
        <strain evidence="3 4">NST_G2</strain>
    </source>
</reference>
<proteinExistence type="predicted"/>
<accession>A0A183S7L5</accession>
<keyword evidence="1" id="KW-0175">Coiled coil</keyword>
<name>A0A183S7L5_SCHSO</name>
<feature type="coiled-coil region" evidence="1">
    <location>
        <begin position="406"/>
        <end position="433"/>
    </location>
</feature>
<evidence type="ECO:0000256" key="2">
    <source>
        <dbReference type="SAM" id="MobiDB-lite"/>
    </source>
</evidence>
<gene>
    <name evidence="3" type="ORF">SSLN_LOCUS213</name>
</gene>
<protein>
    <submittedName>
        <fullName evidence="5">Centrosomal protein of 162 kDa</fullName>
    </submittedName>
</protein>
<evidence type="ECO:0000256" key="1">
    <source>
        <dbReference type="SAM" id="Coils"/>
    </source>
</evidence>
<feature type="compositionally biased region" description="Polar residues" evidence="2">
    <location>
        <begin position="157"/>
        <end position="171"/>
    </location>
</feature>
<dbReference type="WBParaSite" id="SSLN_0000022501-mRNA-1">
    <property type="protein sequence ID" value="SSLN_0000022501-mRNA-1"/>
    <property type="gene ID" value="SSLN_0000022501"/>
</dbReference>
<dbReference type="AlphaFoldDB" id="A0A183S7L5"/>
<feature type="compositionally biased region" description="Low complexity" evidence="2">
    <location>
        <begin position="183"/>
        <end position="196"/>
    </location>
</feature>
<reference evidence="5" key="1">
    <citation type="submission" date="2016-06" db="UniProtKB">
        <authorList>
            <consortium name="WormBaseParasite"/>
        </authorList>
    </citation>
    <scope>IDENTIFICATION</scope>
</reference>
<feature type="region of interest" description="Disordered" evidence="2">
    <location>
        <begin position="8"/>
        <end position="37"/>
    </location>
</feature>
<evidence type="ECO:0000313" key="5">
    <source>
        <dbReference type="WBParaSite" id="SSLN_0000022501-mRNA-1"/>
    </source>
</evidence>
<dbReference type="STRING" id="70667.A0A183S7L5"/>
<feature type="compositionally biased region" description="Polar residues" evidence="2">
    <location>
        <begin position="19"/>
        <end position="32"/>
    </location>
</feature>
<dbReference type="OrthoDB" id="6269545at2759"/>
<evidence type="ECO:0000313" key="4">
    <source>
        <dbReference type="Proteomes" id="UP000275846"/>
    </source>
</evidence>
<sequence>MDTFYNRLAAEVEEESDETQQSLTPKSKTNYKNPEISGDIDDLLDELDFTAKPKENKKTAGTLDFGKVSFLPRLYISTDNLVVSEPKMAADMLSLKENQNSSSSFSDTSGKPAKSKRNILDSLLSFDDALDVVGGDSGDYQNKLSLQENTSHEPLLNQDSNLGGSFSSGETKTPVRSDLHIEPPTTRPQTAPQQGRTSGGLENSLDFSDDFDLTSRRSRSRNSRRDFNTEQRYFTCGYSVPNGVYTNGSRVPVGQSSLPQQGEGRFAARGFSVVNDFRLAGSLPMPVKLSFYLQLYDTPSLNQFINSTPKDSPDPAEAKLAQRVKHLEVELDGARKLLKMAKGYHQEEIKLLEESHALKEEMEFSIGQFRDRITQMEQYHEALRKELVTSVAAAKSDATRTVESLRAEHSAELEALLAKNQQTLANLRQATLDENKTISELQPSAQSLRDLLEQLIRAVGDLQKGEDERQVEKDLESAHHCLTEQVAKLEVQLREQSKLLADVSSSSNDFF</sequence>
<dbReference type="Proteomes" id="UP000275846">
    <property type="component" value="Unassembled WGS sequence"/>
</dbReference>
<feature type="region of interest" description="Disordered" evidence="2">
    <location>
        <begin position="148"/>
        <end position="224"/>
    </location>
</feature>
<evidence type="ECO:0000313" key="3">
    <source>
        <dbReference type="EMBL" id="VDL85255.1"/>
    </source>
</evidence>